<keyword evidence="5 9" id="KW-1133">Transmembrane helix</keyword>
<feature type="topological domain" description="Cytoplasmic" evidence="9">
    <location>
        <begin position="1"/>
        <end position="683"/>
    </location>
</feature>
<comment type="function">
    <text evidence="9">Probable GTP-binding protein that may be involved in cell development.</text>
</comment>
<dbReference type="EMBL" id="NKXS01000704">
    <property type="protein sequence ID" value="PIN22722.1"/>
    <property type="molecule type" value="Genomic_DNA"/>
</dbReference>
<name>A0A2G9HYY4_9LAMI</name>
<protein>
    <recommendedName>
        <fullName evidence="9">Protein ROOT HAIR DEFECTIVE 3 homolog</fullName>
        <ecNumber evidence="9">3.6.5.-</ecNumber>
    </recommendedName>
    <alternativeName>
        <fullName evidence="9">Protein SEY1 homolog</fullName>
    </alternativeName>
</protein>
<evidence type="ECO:0000256" key="10">
    <source>
        <dbReference type="SAM" id="MobiDB-lite"/>
    </source>
</evidence>
<evidence type="ECO:0000259" key="11">
    <source>
        <dbReference type="PROSITE" id="PS51715"/>
    </source>
</evidence>
<keyword evidence="13" id="KW-1185">Reference proteome</keyword>
<keyword evidence="8 9" id="KW-0472">Membrane</keyword>
<feature type="compositionally biased region" description="Basic residues" evidence="10">
    <location>
        <begin position="815"/>
        <end position="825"/>
    </location>
</feature>
<feature type="topological domain" description="Lumenal" evidence="9">
    <location>
        <begin position="705"/>
        <end position="707"/>
    </location>
</feature>
<dbReference type="SUPFAM" id="SSF52540">
    <property type="entry name" value="P-loop containing nucleoside triphosphate hydrolases"/>
    <property type="match status" value="1"/>
</dbReference>
<dbReference type="STRING" id="429701.A0A2G9HYY4"/>
<dbReference type="PANTHER" id="PTHR45923:SF20">
    <property type="entry name" value="PROTEIN ROOT HAIR DEFECTIVE 3 HOMOLOG 2"/>
    <property type="match status" value="1"/>
</dbReference>
<evidence type="ECO:0000256" key="3">
    <source>
        <dbReference type="ARBA" id="ARBA00022801"/>
    </source>
</evidence>
<evidence type="ECO:0000313" key="12">
    <source>
        <dbReference type="EMBL" id="PIN22722.1"/>
    </source>
</evidence>
<comment type="caution">
    <text evidence="12">The sequence shown here is derived from an EMBL/GenBank/DDBJ whole genome shotgun (WGS) entry which is preliminary data.</text>
</comment>
<dbReference type="AlphaFoldDB" id="A0A2G9HYY4"/>
<dbReference type="HAMAP" id="MF_03109">
    <property type="entry name" value="Sey1"/>
    <property type="match status" value="1"/>
</dbReference>
<keyword evidence="1 9" id="KW-0812">Transmembrane</keyword>
<dbReference type="EC" id="3.6.5.-" evidence="9"/>
<comment type="subcellular location">
    <subcellularLocation>
        <location evidence="9">Endoplasmic reticulum membrane</location>
        <topology evidence="9">Multi-pass membrane protein</topology>
    </subcellularLocation>
</comment>
<proteinExistence type="inferred from homology"/>
<evidence type="ECO:0000256" key="9">
    <source>
        <dbReference type="HAMAP-Rule" id="MF_03109"/>
    </source>
</evidence>
<dbReference type="Pfam" id="PF05879">
    <property type="entry name" value="RHD3_GTPase"/>
    <property type="match status" value="1"/>
</dbReference>
<dbReference type="GO" id="GO:0016320">
    <property type="term" value="P:endoplasmic reticulum membrane fusion"/>
    <property type="evidence" value="ECO:0007669"/>
    <property type="project" value="TreeGrafter"/>
</dbReference>
<evidence type="ECO:0000256" key="5">
    <source>
        <dbReference type="ARBA" id="ARBA00022989"/>
    </source>
</evidence>
<reference evidence="13" key="1">
    <citation type="journal article" date="2018" name="Gigascience">
        <title>Genome assembly of the Pink Ipe (Handroanthus impetiginosus, Bignoniaceae), a highly valued, ecologically keystone Neotropical timber forest tree.</title>
        <authorList>
            <person name="Silva-Junior O.B."/>
            <person name="Grattapaglia D."/>
            <person name="Novaes E."/>
            <person name="Collevatti R.G."/>
        </authorList>
    </citation>
    <scope>NUCLEOTIDE SEQUENCE [LARGE SCALE GENOMIC DNA]</scope>
    <source>
        <strain evidence="13">cv. UFG-1</strain>
    </source>
</reference>
<dbReference type="Gene3D" id="3.40.50.300">
    <property type="entry name" value="P-loop containing nucleotide triphosphate hydrolases"/>
    <property type="match status" value="1"/>
</dbReference>
<dbReference type="InterPro" id="IPR008803">
    <property type="entry name" value="RHD3/Sey1"/>
</dbReference>
<dbReference type="CDD" id="cd01851">
    <property type="entry name" value="GBP"/>
    <property type="match status" value="1"/>
</dbReference>
<dbReference type="Pfam" id="PF20428">
    <property type="entry name" value="Sey1_3HB"/>
    <property type="match status" value="1"/>
</dbReference>
<evidence type="ECO:0000256" key="4">
    <source>
        <dbReference type="ARBA" id="ARBA00022824"/>
    </source>
</evidence>
<keyword evidence="7 9" id="KW-0342">GTP-binding</keyword>
<feature type="topological domain" description="Cytoplasmic" evidence="9">
    <location>
        <begin position="729"/>
        <end position="825"/>
    </location>
</feature>
<dbReference type="GO" id="GO:0005789">
    <property type="term" value="C:endoplasmic reticulum membrane"/>
    <property type="evidence" value="ECO:0007669"/>
    <property type="project" value="UniProtKB-SubCell"/>
</dbReference>
<dbReference type="Proteomes" id="UP000231279">
    <property type="component" value="Unassembled WGS sequence"/>
</dbReference>
<dbReference type="OrthoDB" id="1597724at2759"/>
<organism evidence="12 13">
    <name type="scientific">Handroanthus impetiginosus</name>
    <dbReference type="NCBI Taxonomy" id="429701"/>
    <lineage>
        <taxon>Eukaryota</taxon>
        <taxon>Viridiplantae</taxon>
        <taxon>Streptophyta</taxon>
        <taxon>Embryophyta</taxon>
        <taxon>Tracheophyta</taxon>
        <taxon>Spermatophyta</taxon>
        <taxon>Magnoliopsida</taxon>
        <taxon>eudicotyledons</taxon>
        <taxon>Gunneridae</taxon>
        <taxon>Pentapetalae</taxon>
        <taxon>asterids</taxon>
        <taxon>lamiids</taxon>
        <taxon>Lamiales</taxon>
        <taxon>Bignoniaceae</taxon>
        <taxon>Crescentiina</taxon>
        <taxon>Tabebuia alliance</taxon>
        <taxon>Handroanthus</taxon>
    </lineage>
</organism>
<dbReference type="InterPro" id="IPR046758">
    <property type="entry name" value="Sey1/RHD3-like_3HB"/>
</dbReference>
<dbReference type="PANTHER" id="PTHR45923">
    <property type="entry name" value="PROTEIN SEY1"/>
    <property type="match status" value="1"/>
</dbReference>
<comment type="similarity">
    <text evidence="9">Belongs to the TRAFAC class dynamin-like GTPase superfamily. GB1/RHD3 GTPase family. RHD3 subfamily.</text>
</comment>
<keyword evidence="6" id="KW-0175">Coiled coil</keyword>
<dbReference type="GO" id="GO:0005525">
    <property type="term" value="F:GTP binding"/>
    <property type="evidence" value="ECO:0007669"/>
    <property type="project" value="UniProtKB-UniRule"/>
</dbReference>
<feature type="domain" description="GB1/RHD3-type G" evidence="11">
    <location>
        <begin position="38"/>
        <end position="253"/>
    </location>
</feature>
<keyword evidence="4 9" id="KW-0256">Endoplasmic reticulum</keyword>
<dbReference type="InterPro" id="IPR027417">
    <property type="entry name" value="P-loop_NTPase"/>
</dbReference>
<evidence type="ECO:0000256" key="7">
    <source>
        <dbReference type="ARBA" id="ARBA00023134"/>
    </source>
</evidence>
<sequence length="825" mass="92664">MTDMAEDSYPTQLIGADGQFNAAGLRNFINSVKLHACGLSYAVVAIMGPQSSGKSTLLNHLFYTNFREMDAFKGRSQTTKGVWIAKAVGIEPFTIVMDLEGTDGRERGEDDTTFEKQSALFALAVADIVLINMWCHDIGREHAANKPLLKTVFQVMMRLFSPRKTTLLFVIRDKTKTPFEYLEPILREDIQKIWESVRKPQAHKETPLSEFFNVEVTALSSYEEKEEQFKEQVAQLRQRFFHSISPGGLAGDRRGVVPASGFSFSAEQIWKVIKENKDLDLPAHKVMVATVRCEEIANEKFTRLESDKNWLVLEQAVQTGAVSGFGKSISSILKKYISEYDEESIYFEKDVRNAKRQYLESKALQLVYPSYVTMLGHRRSNAFESFKTQLEKLLSGGEGFAASVRACQQSSMLEFDRGCSDAAIEQANWDASKVREKLKRDIEAHASHVRDEKLSEVLATYEKRLSAALTDPVEALFEAGGADTWTSVRRLLKRESNTAASAFSSAIAGFELDQATVDRMVHNLKEYARKVVERKSREEAGKVLIRMKDRFATVFNHDKDSIPRVWTGKEDIRAITREARAESLKLLSTMAAVRLDERSDNIENVLFSTLMDSTDPTPSKDRGIGVSGDPLASSTWEEVPPENTLITPVQCKALWRQLKAETEYTVTQAISAQEAYRRGNNWLPPPWAIVAMIVLGFNEFMLLLRNPLYLLVLFVTYLLGKAIWVQTDIPGLFQNGILGGLIGLSTRFFPTIMNILNRLATEGYESTSSTPSQQLASQSFRNQTEQSESVSNSVPDSSVSSVSTETGPEYSSPRTMHRRAVHLEE</sequence>
<dbReference type="PROSITE" id="PS51715">
    <property type="entry name" value="G_GB1_RHD3"/>
    <property type="match status" value="1"/>
</dbReference>
<gene>
    <name evidence="12" type="ORF">CDL12_04576</name>
</gene>
<feature type="compositionally biased region" description="Polar residues" evidence="10">
    <location>
        <begin position="767"/>
        <end position="786"/>
    </location>
</feature>
<feature type="compositionally biased region" description="Low complexity" evidence="10">
    <location>
        <begin position="787"/>
        <end position="803"/>
    </location>
</feature>
<evidence type="ECO:0000256" key="1">
    <source>
        <dbReference type="ARBA" id="ARBA00022692"/>
    </source>
</evidence>
<dbReference type="GO" id="GO:0003924">
    <property type="term" value="F:GTPase activity"/>
    <property type="evidence" value="ECO:0007669"/>
    <property type="project" value="UniProtKB-UniRule"/>
</dbReference>
<evidence type="ECO:0000256" key="6">
    <source>
        <dbReference type="ARBA" id="ARBA00023054"/>
    </source>
</evidence>
<feature type="region of interest" description="Disordered" evidence="10">
    <location>
        <begin position="767"/>
        <end position="825"/>
    </location>
</feature>
<evidence type="ECO:0000313" key="13">
    <source>
        <dbReference type="Proteomes" id="UP000231279"/>
    </source>
</evidence>
<feature type="binding site" evidence="9">
    <location>
        <begin position="48"/>
        <end position="55"/>
    </location>
    <ligand>
        <name>GTP</name>
        <dbReference type="ChEBI" id="CHEBI:37565"/>
    </ligand>
</feature>
<accession>A0A2G9HYY4</accession>
<keyword evidence="3 9" id="KW-0378">Hydrolase</keyword>
<dbReference type="InterPro" id="IPR030386">
    <property type="entry name" value="G_GB1_RHD3_dom"/>
</dbReference>
<evidence type="ECO:0000256" key="8">
    <source>
        <dbReference type="ARBA" id="ARBA00023136"/>
    </source>
</evidence>
<dbReference type="FunFam" id="3.40.50.300:FF:002271">
    <property type="entry name" value="Protein ROOT HAIR DEFECTIVE 3 homolog"/>
    <property type="match status" value="1"/>
</dbReference>
<evidence type="ECO:0000256" key="2">
    <source>
        <dbReference type="ARBA" id="ARBA00022741"/>
    </source>
</evidence>
<keyword evidence="2 9" id="KW-0547">Nucleotide-binding</keyword>